<evidence type="ECO:0000256" key="4">
    <source>
        <dbReference type="ARBA" id="ARBA00023277"/>
    </source>
</evidence>
<feature type="chain" id="PRO_5046598891" evidence="6">
    <location>
        <begin position="31"/>
        <end position="1112"/>
    </location>
</feature>
<proteinExistence type="inferred from homology"/>
<keyword evidence="6" id="KW-0732">Signal</keyword>
<evidence type="ECO:0000259" key="7">
    <source>
        <dbReference type="Pfam" id="PF07532"/>
    </source>
</evidence>
<evidence type="ECO:0000256" key="3">
    <source>
        <dbReference type="ARBA" id="ARBA00022801"/>
    </source>
</evidence>
<dbReference type="Gene3D" id="2.60.40.10">
    <property type="entry name" value="Immunoglobulins"/>
    <property type="match status" value="1"/>
</dbReference>
<dbReference type="Gene3D" id="2.60.120.260">
    <property type="entry name" value="Galactose-binding domain-like"/>
    <property type="match status" value="2"/>
</dbReference>
<evidence type="ECO:0000256" key="5">
    <source>
        <dbReference type="ARBA" id="ARBA00023295"/>
    </source>
</evidence>
<evidence type="ECO:0000313" key="8">
    <source>
        <dbReference type="EMBL" id="MFH8252767.1"/>
    </source>
</evidence>
<keyword evidence="2" id="KW-0624">Polysaccharide degradation</keyword>
<keyword evidence="2" id="KW-0858">Xylan degradation</keyword>
<accession>A0ABW7QEA6</accession>
<evidence type="ECO:0000256" key="1">
    <source>
        <dbReference type="ARBA" id="ARBA00009865"/>
    </source>
</evidence>
<dbReference type="InterPro" id="IPR013783">
    <property type="entry name" value="Ig-like_fold"/>
</dbReference>
<dbReference type="CDD" id="cd08990">
    <property type="entry name" value="GH43_AXH_like"/>
    <property type="match status" value="1"/>
</dbReference>
<dbReference type="Pfam" id="PF07532">
    <property type="entry name" value="Big_4"/>
    <property type="match status" value="1"/>
</dbReference>
<name>A0ABW7QEA6_9MICO</name>
<sequence>MNSNVLSRAAVATAAAAALVLAGAAVPASAATVPPPTRTITSAGNPIIADGSLYTADAAPLVGADGRLYIYTGHDEAAPQQAGFEMHDYAVLATDDVASGKWDVYEHNLDPDAVFSWASGNAAYAGQTVIGGDGRYYWYVPVESKDTTQANRMAIGVAVSDSPVGPWTDAIGKPLVQWSDVFGSSTNGQEVIDPHVFKDTDGTVYLYWGSWSVARVVKLTSSGTALNGPIATMSGLTSFYEAPWVLKKNGLYYLLYDWKAGGTDCTPSNYQACIGYATSTSPTGPWTYQGIILSGTSATTVHPSLIDFKGKSYLTYHTKDAVGGGHFRRSVAIDEAKWDGTKILPVKPTLAKDPRLTPSANLALDAQVKASFTEQPPMRTTAVNDGFRATTALLPPDQWGNYRGTTSSNETDWLSYQWTTPVRTGSVGIQFHQDSNWIRTPASWKLEYLDTTGDWRPVENATYPNTVNTWLTVSFTPVTTTALRATFAGRANGAYFHSVSVSEWEVYGRDAAVPAPIAVYTKPGVAPVLPAAVRITVDGAQQWAPVTWLPVKAADYANAGTFTTTGRALGVASALVQAAVTVTAGDPPAAPADNDAPTVTLSASGTSGSDGWFASNVTVRASAEDAVDYLTTVSTRVGAGAWTATPDVRFAEVTVAAEGTSTVTAKAQDSSGNASSEVSRIVKIDKTAPTATAALDAAARTVSITAADALSGVAAIEYRFDGTGAWKPATAGTAIAAPDGLPHQLTYRVRDTAGNTANGTVTVPKDDNAKLTGNVSSYATATASFTSGWENVNGLKDGTNAPFENAAGKYGASWGTWPQVGQQTATLTWSFSVDVDSVGVWWYRDSPDTANAGMIPPKSWVLQYLDGTTWRDVALDAGQSYGRTGTGFDRVDFAPVTTKSLRIVAQSWGAAEAGGSTGIREWQVIAAEAPAANPVIEVPSSALTVGTQFPVSVTGGAPSADYAVTLEPGAVALGTLHTDAAGAGSLTAALPADLAAGEYTVRAVRGDVVLEKKVMVALPALQVEASATPRCAVGKVHVVTVVKNTSDTPIQVEVSSPYGSKSFTAVQPGKSASIAFATRAASVAAGKVAVSFTAEDGRSGQAEAGFAAATCQ</sequence>
<keyword evidence="9" id="KW-1185">Reference proteome</keyword>
<dbReference type="SUPFAM" id="SSF75005">
    <property type="entry name" value="Arabinanase/levansucrase/invertase"/>
    <property type="match status" value="1"/>
</dbReference>
<gene>
    <name evidence="8" type="ORF">ACH3VR_20545</name>
</gene>
<organism evidence="8 9">
    <name type="scientific">Microbacterium alkaliflavum</name>
    <dbReference type="NCBI Taxonomy" id="3248839"/>
    <lineage>
        <taxon>Bacteria</taxon>
        <taxon>Bacillati</taxon>
        <taxon>Actinomycetota</taxon>
        <taxon>Actinomycetes</taxon>
        <taxon>Micrococcales</taxon>
        <taxon>Microbacteriaceae</taxon>
        <taxon>Microbacterium</taxon>
    </lineage>
</organism>
<keyword evidence="4" id="KW-0119">Carbohydrate metabolism</keyword>
<dbReference type="InterPro" id="IPR006710">
    <property type="entry name" value="Glyco_hydro_43"/>
</dbReference>
<dbReference type="InterPro" id="IPR058094">
    <property type="entry name" value="Ig-like_OmpL47-like"/>
</dbReference>
<dbReference type="EMBL" id="JBIQWL010000012">
    <property type="protein sequence ID" value="MFH8252767.1"/>
    <property type="molecule type" value="Genomic_DNA"/>
</dbReference>
<dbReference type="InterPro" id="IPR052176">
    <property type="entry name" value="Glycosyl_Hydrlase_43_Enz"/>
</dbReference>
<evidence type="ECO:0000256" key="6">
    <source>
        <dbReference type="SAM" id="SignalP"/>
    </source>
</evidence>
<feature type="signal peptide" evidence="6">
    <location>
        <begin position="1"/>
        <end position="30"/>
    </location>
</feature>
<protein>
    <submittedName>
        <fullName evidence="8">Family 43 glycosylhydrolase</fullName>
    </submittedName>
</protein>
<keyword evidence="3" id="KW-0378">Hydrolase</keyword>
<dbReference type="Pfam" id="PF04616">
    <property type="entry name" value="Glyco_hydro_43"/>
    <property type="match status" value="1"/>
</dbReference>
<dbReference type="InterPro" id="IPR011081">
    <property type="entry name" value="Big_4"/>
</dbReference>
<feature type="domain" description="Bacterial Ig-like" evidence="7">
    <location>
        <begin position="516"/>
        <end position="570"/>
    </location>
</feature>
<evidence type="ECO:0000256" key="2">
    <source>
        <dbReference type="ARBA" id="ARBA00022651"/>
    </source>
</evidence>
<comment type="caution">
    <text evidence="8">The sequence shown here is derived from an EMBL/GenBank/DDBJ whole genome shotgun (WGS) entry which is preliminary data.</text>
</comment>
<dbReference type="Gene3D" id="2.115.10.20">
    <property type="entry name" value="Glycosyl hydrolase domain, family 43"/>
    <property type="match status" value="1"/>
</dbReference>
<comment type="similarity">
    <text evidence="1">Belongs to the glycosyl hydrolase 43 family.</text>
</comment>
<dbReference type="Proteomes" id="UP001610861">
    <property type="component" value="Unassembled WGS sequence"/>
</dbReference>
<dbReference type="InterPro" id="IPR023296">
    <property type="entry name" value="Glyco_hydro_beta-prop_sf"/>
</dbReference>
<evidence type="ECO:0000313" key="9">
    <source>
        <dbReference type="Proteomes" id="UP001610861"/>
    </source>
</evidence>
<dbReference type="PANTHER" id="PTHR43772:SF2">
    <property type="entry name" value="PUTATIVE (AFU_ORTHOLOGUE AFUA_2G04480)-RELATED"/>
    <property type="match status" value="1"/>
</dbReference>
<dbReference type="SUPFAM" id="SSF49785">
    <property type="entry name" value="Galactose-binding domain-like"/>
    <property type="match status" value="1"/>
</dbReference>
<dbReference type="NCBIfam" id="NF047446">
    <property type="entry name" value="barrel_OmpL47"/>
    <property type="match status" value="1"/>
</dbReference>
<dbReference type="RefSeq" id="WP_397558198.1">
    <property type="nucleotide sequence ID" value="NZ_JBIQWL010000012.1"/>
</dbReference>
<reference evidence="8 9" key="1">
    <citation type="submission" date="2024-09" db="EMBL/GenBank/DDBJ databases">
        <authorList>
            <person name="Pan X."/>
        </authorList>
    </citation>
    <scope>NUCLEOTIDE SEQUENCE [LARGE SCALE GENOMIC DNA]</scope>
    <source>
        <strain evidence="8 9">B2969</strain>
    </source>
</reference>
<dbReference type="InterPro" id="IPR008979">
    <property type="entry name" value="Galactose-bd-like_sf"/>
</dbReference>
<keyword evidence="5" id="KW-0326">Glycosidase</keyword>
<dbReference type="PANTHER" id="PTHR43772">
    <property type="entry name" value="ENDO-1,4-BETA-XYLANASE"/>
    <property type="match status" value="1"/>
</dbReference>